<feature type="compositionally biased region" description="Pro residues" evidence="1">
    <location>
        <begin position="262"/>
        <end position="272"/>
    </location>
</feature>
<evidence type="ECO:0000313" key="3">
    <source>
        <dbReference type="Proteomes" id="UP000000329"/>
    </source>
</evidence>
<sequence length="299" mass="32475">MPSFDIHNLFSSLHGVAPPEDRSSQSPRTSPEGASRPGGQGFARIASIVQEFFLKRGENILASLLEAYSPTRDTERALNAIFRGAGWDIGQSAPVPGHDAASSAPQDQARPADYFGDRLRERFRGLFGDVMPPNLAAFLEQRPQQISRELEQFRTQLLHHREHGGPPPAPPRSLPSHLHAAVAQLDPRNAQQYAEDLLEIVQADGELQQRANQATMQGVGQVPRPRPGHEHGQSGGPWEPDLAPDGQPQPQEPDSDASAPVYPQPPAAPPPSSSTLTYRPPTVQSDSEGDHPPPRPPKI</sequence>
<dbReference type="RefSeq" id="WP_013232823.1">
    <property type="nucleotide sequence ID" value="NC_014323.1"/>
</dbReference>
<name>D8IZI6_HERSS</name>
<feature type="region of interest" description="Disordered" evidence="1">
    <location>
        <begin position="12"/>
        <end position="41"/>
    </location>
</feature>
<dbReference type="EMBL" id="CP002039">
    <property type="protein sequence ID" value="ADJ62306.1"/>
    <property type="molecule type" value="Genomic_DNA"/>
</dbReference>
<gene>
    <name evidence="2" type="ordered locus">Hsero_0787</name>
</gene>
<dbReference type="GeneID" id="29392116"/>
<dbReference type="KEGG" id="hse:Hsero_0787"/>
<evidence type="ECO:0000256" key="1">
    <source>
        <dbReference type="SAM" id="MobiDB-lite"/>
    </source>
</evidence>
<keyword evidence="3" id="KW-1185">Reference proteome</keyword>
<dbReference type="STRING" id="757424.Hsero_0787"/>
<feature type="region of interest" description="Disordered" evidence="1">
    <location>
        <begin position="92"/>
        <end position="111"/>
    </location>
</feature>
<evidence type="ECO:0000313" key="2">
    <source>
        <dbReference type="EMBL" id="ADJ62306.1"/>
    </source>
</evidence>
<dbReference type="HOGENOM" id="CLU_929907_0_0_4"/>
<accession>D8IZI6</accession>
<dbReference type="Proteomes" id="UP000000329">
    <property type="component" value="Chromosome"/>
</dbReference>
<feature type="region of interest" description="Disordered" evidence="1">
    <location>
        <begin position="213"/>
        <end position="299"/>
    </location>
</feature>
<dbReference type="AlphaFoldDB" id="D8IZI6"/>
<proteinExistence type="predicted"/>
<reference evidence="2 3" key="1">
    <citation type="submission" date="2010-04" db="EMBL/GenBank/DDBJ databases">
        <title>The genome of Herbaspirillum seropedicae SmR1, an endophytic, nitrogen-fixing, plant-growth promoting beta-Proteobacteria.</title>
        <authorList>
            <person name="Pedrosa F.O."/>
            <person name="Monteiro R.A."/>
            <person name="Wassem R."/>
            <person name="Cruz L.M."/>
            <person name="Ayub R.A."/>
            <person name="Colauto N.B."/>
            <person name="Fernandez M.A."/>
            <person name="Fungaro M.H.P."/>
            <person name="Grisard E.C."/>
            <person name="Hungria M."/>
            <person name="Madeira H.M.F."/>
            <person name="Nodari R.O."/>
            <person name="Osaku C.A."/>
            <person name="Petzl-Erler M.L."/>
            <person name="Terenzi H."/>
            <person name="Vieira L.G.E."/>
            <person name="Almeida M.I.M."/>
            <person name="Alves L.R."/>
            <person name="Arantes O.M.N."/>
            <person name="Balsanelli E."/>
            <person name="Barcellos F.G."/>
            <person name="Baura V.A."/>
            <person name="Binde D.R."/>
            <person name="Campo R.J."/>
            <person name="Chubatsu L.S."/>
            <person name="Chueire L.M.O."/>
            <person name="Ciferri R.R."/>
            <person name="Correa L.C."/>
            <person name="da Conceicao Silva J.L."/>
            <person name="Dabul A.N.G."/>
            <person name="Dambros B.P."/>
            <person name="Faoro H."/>
            <person name="Favetti A."/>
            <person name="Friedermann G."/>
            <person name="Furlaneto M.C."/>
            <person name="Gasques L.S."/>
            <person name="Gimenes C.C.T."/>
            <person name="Gioppo N.M.R."/>
            <person name="Glienke-Blanco C."/>
            <person name="Godoy L.P."/>
            <person name="Guerra M.P."/>
            <person name="Karp S."/>
            <person name="Kava-Cordeiro V."/>
            <person name="Margarido V.P."/>
            <person name="Mathioni S.M."/>
            <person name="Menck-Soares M.A."/>
            <person name="Murace N.K."/>
            <person name="Nicolas M.F."/>
            <person name="Oliveira C.E.C."/>
            <person name="Pagnan N.A.B."/>
            <person name="Pamphile J.A."/>
            <person name="Patussi E.V."/>
            <person name="Pereira L.F.P."/>
            <person name="Pereira-Ferrari L."/>
            <person name="Pinto F.G.S."/>
            <person name="Precoma C."/>
            <person name="Prioli A.J."/>
            <person name="Prioli S.M.A.P."/>
            <person name="Raittz R.T."/>
            <person name="Ramos H.J.O."/>
            <person name="Ribeiro E.M.S.F."/>
            <person name="Rigo L.U."/>
            <person name="Rocha C.L.M.S.C."/>
            <person name="Rocha S.N."/>
            <person name="Santos K."/>
            <person name="Satori D."/>
            <person name="Silva A.G."/>
            <person name="Simao R.C.G."/>
            <person name="Soares M.A.M."/>
            <person name="Souza E.M."/>
            <person name="Steffens M.B.R."/>
            <person name="Steindel M."/>
            <person name="Tadra-Sfeir M.Z."/>
            <person name="Takahashi E.K."/>
            <person name="Torres R.A."/>
            <person name="Valle J.S."/>
            <person name="Vernal J.I."/>
            <person name="Vilas-Boas L.A."/>
            <person name="Watanabe M.A.E."/>
            <person name="Weiss V.A."/>
            <person name="Yates M.A."/>
            <person name="Souza E.M."/>
        </authorList>
    </citation>
    <scope>NUCLEOTIDE SEQUENCE [LARGE SCALE GENOMIC DNA]</scope>
    <source>
        <strain evidence="2 3">SmR1</strain>
    </source>
</reference>
<protein>
    <submittedName>
        <fullName evidence="2">Uncharacterized protein</fullName>
    </submittedName>
</protein>
<organism evidence="2 3">
    <name type="scientific">Herbaspirillum seropedicae (strain SmR1)</name>
    <dbReference type="NCBI Taxonomy" id="757424"/>
    <lineage>
        <taxon>Bacteria</taxon>
        <taxon>Pseudomonadati</taxon>
        <taxon>Pseudomonadota</taxon>
        <taxon>Betaproteobacteria</taxon>
        <taxon>Burkholderiales</taxon>
        <taxon>Oxalobacteraceae</taxon>
        <taxon>Herbaspirillum</taxon>
    </lineage>
</organism>